<dbReference type="AlphaFoldDB" id="A0A0P1IKJ4"/>
<reference evidence="3" key="1">
    <citation type="submission" date="2015-09" db="EMBL/GenBank/DDBJ databases">
        <authorList>
            <person name="Rodrigo-Torres L."/>
            <person name="Arahal D.R."/>
        </authorList>
    </citation>
    <scope>NUCLEOTIDE SEQUENCE [LARGE SCALE GENOMIC DNA]</scope>
    <source>
        <strain evidence="3">CECT 5091</strain>
    </source>
</reference>
<evidence type="ECO:0000256" key="1">
    <source>
        <dbReference type="SAM" id="Phobius"/>
    </source>
</evidence>
<evidence type="ECO:0000313" key="2">
    <source>
        <dbReference type="EMBL" id="CUK19852.1"/>
    </source>
</evidence>
<keyword evidence="1" id="KW-0472">Membrane</keyword>
<name>A0A0P1IKJ4_9RHOB</name>
<dbReference type="Proteomes" id="UP000051260">
    <property type="component" value="Unassembled WGS sequence"/>
</dbReference>
<sequence>MLEALLPLLIFTLVILVIWLIFSVVGDMARARGHSPWPWWIISLCWSPFGSMLVLWIFFDVVDEGQVWGRVRLSAE</sequence>
<gene>
    <name evidence="2" type="ORF">RUE5091_04437</name>
</gene>
<feature type="transmembrane region" description="Helical" evidence="1">
    <location>
        <begin position="37"/>
        <end position="59"/>
    </location>
</feature>
<protein>
    <submittedName>
        <fullName evidence="2">Uncharacterized protein</fullName>
    </submittedName>
</protein>
<accession>A0A0P1IKJ4</accession>
<keyword evidence="1" id="KW-1133">Transmembrane helix</keyword>
<evidence type="ECO:0000313" key="3">
    <source>
        <dbReference type="Proteomes" id="UP000051260"/>
    </source>
</evidence>
<proteinExistence type="predicted"/>
<feature type="transmembrane region" description="Helical" evidence="1">
    <location>
        <begin position="6"/>
        <end position="25"/>
    </location>
</feature>
<keyword evidence="3" id="KW-1185">Reference proteome</keyword>
<organism evidence="2 3">
    <name type="scientific">Ruegeria denitrificans</name>
    <dbReference type="NCBI Taxonomy" id="1715692"/>
    <lineage>
        <taxon>Bacteria</taxon>
        <taxon>Pseudomonadati</taxon>
        <taxon>Pseudomonadota</taxon>
        <taxon>Alphaproteobacteria</taxon>
        <taxon>Rhodobacterales</taxon>
        <taxon>Roseobacteraceae</taxon>
        <taxon>Ruegeria</taxon>
    </lineage>
</organism>
<dbReference type="EMBL" id="CYUD01000024">
    <property type="protein sequence ID" value="CUK19852.1"/>
    <property type="molecule type" value="Genomic_DNA"/>
</dbReference>
<keyword evidence="1" id="KW-0812">Transmembrane</keyword>
<dbReference type="STRING" id="1715692.RUE5091_04437"/>